<dbReference type="InterPro" id="IPR051708">
    <property type="entry name" value="Plant_Aspart_Prot_A1"/>
</dbReference>
<dbReference type="Pfam" id="PF14541">
    <property type="entry name" value="TAXi_C"/>
    <property type="match status" value="1"/>
</dbReference>
<evidence type="ECO:0000256" key="2">
    <source>
        <dbReference type="ARBA" id="ARBA00022670"/>
    </source>
</evidence>
<dbReference type="InterPro" id="IPR032861">
    <property type="entry name" value="TAXi_N"/>
</dbReference>
<reference evidence="6 7" key="1">
    <citation type="journal article" date="2023" name="Plants (Basel)">
        <title>Bridging the Gap: Combining Genomics and Transcriptomics Approaches to Understand Stylosanthes scabra, an Orphan Legume from the Brazilian Caatinga.</title>
        <authorList>
            <person name="Ferreira-Neto J.R.C."/>
            <person name="da Silva M.D."/>
            <person name="Binneck E."/>
            <person name="de Melo N.F."/>
            <person name="da Silva R.H."/>
            <person name="de Melo A.L.T.M."/>
            <person name="Pandolfi V."/>
            <person name="Bustamante F.O."/>
            <person name="Brasileiro-Vidal A.C."/>
            <person name="Benko-Iseppon A.M."/>
        </authorList>
    </citation>
    <scope>NUCLEOTIDE SEQUENCE [LARGE SCALE GENOMIC DNA]</scope>
    <source>
        <tissue evidence="6">Leaves</tissue>
    </source>
</reference>
<evidence type="ECO:0000256" key="4">
    <source>
        <dbReference type="SAM" id="SignalP"/>
    </source>
</evidence>
<feature type="domain" description="Peptidase A1" evidence="5">
    <location>
        <begin position="129"/>
        <end position="464"/>
    </location>
</feature>
<evidence type="ECO:0000259" key="5">
    <source>
        <dbReference type="PROSITE" id="PS51767"/>
    </source>
</evidence>
<dbReference type="InterPro" id="IPR001969">
    <property type="entry name" value="Aspartic_peptidase_AS"/>
</dbReference>
<dbReference type="InterPro" id="IPR033121">
    <property type="entry name" value="PEPTIDASE_A1"/>
</dbReference>
<comment type="caution">
    <text evidence="6">The sequence shown here is derived from an EMBL/GenBank/DDBJ whole genome shotgun (WGS) entry which is preliminary data.</text>
</comment>
<dbReference type="PROSITE" id="PS51767">
    <property type="entry name" value="PEPTIDASE_A1"/>
    <property type="match status" value="1"/>
</dbReference>
<gene>
    <name evidence="6" type="ORF">PIB30_030963</name>
</gene>
<dbReference type="SUPFAM" id="SSF50630">
    <property type="entry name" value="Acid proteases"/>
    <property type="match status" value="1"/>
</dbReference>
<dbReference type="InterPro" id="IPR021109">
    <property type="entry name" value="Peptidase_aspartic_dom_sf"/>
</dbReference>
<comment type="similarity">
    <text evidence="1">Belongs to the peptidase A1 family.</text>
</comment>
<dbReference type="PANTHER" id="PTHR47967:SF60">
    <property type="entry name" value="PROTEIN ASPARTIC PROTEASE IN GUARD CELL 1-LIKE"/>
    <property type="match status" value="1"/>
</dbReference>
<name>A0ABU6TBF3_9FABA</name>
<protein>
    <recommendedName>
        <fullName evidence="5">Peptidase A1 domain-containing protein</fullName>
    </recommendedName>
</protein>
<evidence type="ECO:0000256" key="1">
    <source>
        <dbReference type="ARBA" id="ARBA00007447"/>
    </source>
</evidence>
<sequence>MALILHLTFLFLTTIMLALSLTVSPSTEFSTTLLDVTASLHPQQTQPNPTPPPSSSFTLQLYPTHSLHNPPQKDHLSNFLAQLNRDKARVNSIVAKLQLAISQVNESEVRPEYLSSPVTSGESQGSGEYFARIGVGQPPHNFNLDLDTGSDITWLQCKPCERCFQQVDPIFDPSGSPSYGQITCDAPQCRQLDQKPICKANKCQYQVNYGDGSVSMGDFITETVWFGKTESVPRVPLGCGHFNVGLFAASAGILGLGRGPLSLPSQIKATSFSYCLVARGSNRSSTLDFNSAQLDDSVVTRMLSNPKVASFYYAGFTGISIGGRRVPVPVSTFEIDSSGNGGILVDSGTAVTWLQNQAYEAVRDAFTSLTVNLPRVPGRVLMFDTCYNFSGFETVKVPTVSFVGQGGKSWSLAAEAYIIPLDRTAGTFCFAMAPMQEALSILGNVQQQGTRVSFDIANSLIGFSPNKC</sequence>
<keyword evidence="3" id="KW-0378">Hydrolase</keyword>
<keyword evidence="2" id="KW-0645">Protease</keyword>
<evidence type="ECO:0000256" key="3">
    <source>
        <dbReference type="ARBA" id="ARBA00022801"/>
    </source>
</evidence>
<feature type="chain" id="PRO_5047377221" description="Peptidase A1 domain-containing protein" evidence="4">
    <location>
        <begin position="21"/>
        <end position="468"/>
    </location>
</feature>
<dbReference type="Proteomes" id="UP001341840">
    <property type="component" value="Unassembled WGS sequence"/>
</dbReference>
<dbReference type="PROSITE" id="PS00141">
    <property type="entry name" value="ASP_PROTEASE"/>
    <property type="match status" value="2"/>
</dbReference>
<evidence type="ECO:0000313" key="7">
    <source>
        <dbReference type="Proteomes" id="UP001341840"/>
    </source>
</evidence>
<proteinExistence type="inferred from homology"/>
<keyword evidence="7" id="KW-1185">Reference proteome</keyword>
<dbReference type="EMBL" id="JASCZI010090752">
    <property type="protein sequence ID" value="MED6146047.1"/>
    <property type="molecule type" value="Genomic_DNA"/>
</dbReference>
<feature type="signal peptide" evidence="4">
    <location>
        <begin position="1"/>
        <end position="20"/>
    </location>
</feature>
<organism evidence="6 7">
    <name type="scientific">Stylosanthes scabra</name>
    <dbReference type="NCBI Taxonomy" id="79078"/>
    <lineage>
        <taxon>Eukaryota</taxon>
        <taxon>Viridiplantae</taxon>
        <taxon>Streptophyta</taxon>
        <taxon>Embryophyta</taxon>
        <taxon>Tracheophyta</taxon>
        <taxon>Spermatophyta</taxon>
        <taxon>Magnoliopsida</taxon>
        <taxon>eudicotyledons</taxon>
        <taxon>Gunneridae</taxon>
        <taxon>Pentapetalae</taxon>
        <taxon>rosids</taxon>
        <taxon>fabids</taxon>
        <taxon>Fabales</taxon>
        <taxon>Fabaceae</taxon>
        <taxon>Papilionoideae</taxon>
        <taxon>50 kb inversion clade</taxon>
        <taxon>dalbergioids sensu lato</taxon>
        <taxon>Dalbergieae</taxon>
        <taxon>Pterocarpus clade</taxon>
        <taxon>Stylosanthes</taxon>
    </lineage>
</organism>
<keyword evidence="4" id="KW-0732">Signal</keyword>
<evidence type="ECO:0000313" key="6">
    <source>
        <dbReference type="EMBL" id="MED6146047.1"/>
    </source>
</evidence>
<dbReference type="InterPro" id="IPR032799">
    <property type="entry name" value="TAXi_C"/>
</dbReference>
<dbReference type="Gene3D" id="2.40.70.10">
    <property type="entry name" value="Acid Proteases"/>
    <property type="match status" value="2"/>
</dbReference>
<dbReference type="Pfam" id="PF14543">
    <property type="entry name" value="TAXi_N"/>
    <property type="match status" value="1"/>
</dbReference>
<accession>A0ABU6TBF3</accession>
<dbReference type="PANTHER" id="PTHR47967">
    <property type="entry name" value="OS07G0603500 PROTEIN-RELATED"/>
    <property type="match status" value="1"/>
</dbReference>